<proteinExistence type="inferred from homology"/>
<evidence type="ECO:0000256" key="2">
    <source>
        <dbReference type="ARBA" id="ARBA00009127"/>
    </source>
</evidence>
<name>A0A6J0BJY7_NEOLC</name>
<keyword evidence="7" id="KW-1185">Reference proteome</keyword>
<evidence type="ECO:0000256" key="6">
    <source>
        <dbReference type="SAM" id="SignalP"/>
    </source>
</evidence>
<dbReference type="AlphaFoldDB" id="A0A6J0BJY7"/>
<evidence type="ECO:0000256" key="3">
    <source>
        <dbReference type="ARBA" id="ARBA00022525"/>
    </source>
</evidence>
<dbReference type="InterPro" id="IPR011042">
    <property type="entry name" value="6-blade_b-propeller_TolB-like"/>
</dbReference>
<dbReference type="PRINTS" id="PR01366">
    <property type="entry name" value="ROYALJELLY"/>
</dbReference>
<dbReference type="Proteomes" id="UP000829291">
    <property type="component" value="Chromosome 2"/>
</dbReference>
<evidence type="ECO:0000256" key="5">
    <source>
        <dbReference type="ARBA" id="ARBA00023180"/>
    </source>
</evidence>
<feature type="chain" id="PRO_5046218062" evidence="6">
    <location>
        <begin position="18"/>
        <end position="413"/>
    </location>
</feature>
<accession>A0A6J0BJY7</accession>
<dbReference type="RefSeq" id="XP_015514985.2">
    <property type="nucleotide sequence ID" value="XM_015659499.2"/>
</dbReference>
<dbReference type="InParanoid" id="A0A6J0BJY7"/>
<dbReference type="GeneID" id="107220777"/>
<evidence type="ECO:0000256" key="4">
    <source>
        <dbReference type="ARBA" id="ARBA00022729"/>
    </source>
</evidence>
<keyword evidence="5" id="KW-0325">Glycoprotein</keyword>
<dbReference type="Gene3D" id="2.120.10.30">
    <property type="entry name" value="TolB, C-terminal domain"/>
    <property type="match status" value="1"/>
</dbReference>
<keyword evidence="4 6" id="KW-0732">Signal</keyword>
<dbReference type="OrthoDB" id="10323397at2759"/>
<dbReference type="GO" id="GO:0005576">
    <property type="term" value="C:extracellular region"/>
    <property type="evidence" value="ECO:0007669"/>
    <property type="project" value="UniProtKB-SubCell"/>
</dbReference>
<keyword evidence="3" id="KW-0964">Secreted</keyword>
<dbReference type="InterPro" id="IPR017996">
    <property type="entry name" value="MRJP/yellow-related"/>
</dbReference>
<evidence type="ECO:0000256" key="1">
    <source>
        <dbReference type="ARBA" id="ARBA00004613"/>
    </source>
</evidence>
<dbReference type="Pfam" id="PF03022">
    <property type="entry name" value="MRJP"/>
    <property type="match status" value="1"/>
</dbReference>
<feature type="signal peptide" evidence="6">
    <location>
        <begin position="1"/>
        <end position="17"/>
    </location>
</feature>
<dbReference type="PANTHER" id="PTHR10009:SF7">
    <property type="entry name" value="GH10609P-RELATED"/>
    <property type="match status" value="1"/>
</dbReference>
<comment type="subcellular location">
    <subcellularLocation>
        <location evidence="1">Secreted</location>
    </subcellularLocation>
</comment>
<organism evidence="8">
    <name type="scientific">Neodiprion lecontei</name>
    <name type="common">Redheaded pine sawfly</name>
    <dbReference type="NCBI Taxonomy" id="441921"/>
    <lineage>
        <taxon>Eukaryota</taxon>
        <taxon>Metazoa</taxon>
        <taxon>Ecdysozoa</taxon>
        <taxon>Arthropoda</taxon>
        <taxon>Hexapoda</taxon>
        <taxon>Insecta</taxon>
        <taxon>Pterygota</taxon>
        <taxon>Neoptera</taxon>
        <taxon>Endopterygota</taxon>
        <taxon>Hymenoptera</taxon>
        <taxon>Tenthredinoidea</taxon>
        <taxon>Diprionidae</taxon>
        <taxon>Diprioninae</taxon>
        <taxon>Neodiprion</taxon>
    </lineage>
</organism>
<gene>
    <name evidence="8" type="primary">LOC107220777</name>
</gene>
<comment type="similarity">
    <text evidence="2">Belongs to the major royal jelly protein family.</text>
</comment>
<protein>
    <submittedName>
        <fullName evidence="8">Major royal jelly protein 1</fullName>
    </submittedName>
</protein>
<reference evidence="8" key="1">
    <citation type="submission" date="2025-08" db="UniProtKB">
        <authorList>
            <consortium name="RefSeq"/>
        </authorList>
    </citation>
    <scope>IDENTIFICATION</scope>
    <source>
        <tissue evidence="8">Thorax and Abdomen</tissue>
    </source>
</reference>
<evidence type="ECO:0000313" key="7">
    <source>
        <dbReference type="Proteomes" id="UP000829291"/>
    </source>
</evidence>
<evidence type="ECO:0000313" key="8">
    <source>
        <dbReference type="RefSeq" id="XP_015514985.2"/>
    </source>
</evidence>
<dbReference type="FunCoup" id="A0A6J0BJY7">
    <property type="interactions" value="25"/>
</dbReference>
<dbReference type="KEGG" id="nlo:107220777"/>
<dbReference type="PANTHER" id="PTHR10009">
    <property type="entry name" value="PROTEIN YELLOW-RELATED"/>
    <property type="match status" value="1"/>
</dbReference>
<sequence>MNLILTGILAFAAWTSAVELETVYTWKYIDYAWPNDSSKVAAISAGQYNASNIILADLQPVENGLMFVATPRYFNNPASLSIVSDQTGDGGPLLEPYPSWDWHTSDDCTGITSVSRLATDDCNRLWIVDSGKIGDEQVCDAQIIVFDPKTNETLIREEIPYNLTHNSKNSSEGWLEIQVVKTEGDSCENVTAVIGDPDGHGIVIYNGTNMWRVENEIFAPNETDYPEDTVLSKEWGVSNFVMLPESFAVGPFVMFGPLLSNDTYVLKLSDLRSADSDITYYKSNRTLPTMVTSRSVSESGVLIGGYVGWQCVTCWNVQNPIALDYIVNVTGNPSAQDTFAVKVVKGSEDGKDKYWQITSTVPKYTSSTLDVSVDNFIISFVDMDSLVNGTACEVQDTSSNRTIEDTNFAPLAA</sequence>